<keyword evidence="3" id="KW-1015">Disulfide bond</keyword>
<dbReference type="CDD" id="cd02966">
    <property type="entry name" value="TlpA_like_family"/>
    <property type="match status" value="1"/>
</dbReference>
<accession>A0A563UF17</accession>
<dbReference type="InterPro" id="IPR013766">
    <property type="entry name" value="Thioredoxin_domain"/>
</dbReference>
<dbReference type="InterPro" id="IPR050553">
    <property type="entry name" value="Thioredoxin_ResA/DsbE_sf"/>
</dbReference>
<reference evidence="7 8" key="1">
    <citation type="submission" date="2019-07" db="EMBL/GenBank/DDBJ databases">
        <authorList>
            <person name="Kim J."/>
        </authorList>
    </citation>
    <scope>NUCLEOTIDE SEQUENCE [LARGE SCALE GENOMIC DNA]</scope>
    <source>
        <strain evidence="8">dk17</strain>
    </source>
</reference>
<evidence type="ECO:0000313" key="8">
    <source>
        <dbReference type="Proteomes" id="UP000320042"/>
    </source>
</evidence>
<keyword evidence="5" id="KW-0732">Signal</keyword>
<dbReference type="SUPFAM" id="SSF52833">
    <property type="entry name" value="Thioredoxin-like"/>
    <property type="match status" value="1"/>
</dbReference>
<comment type="subcellular location">
    <subcellularLocation>
        <location evidence="1">Cell envelope</location>
    </subcellularLocation>
</comment>
<dbReference type="Proteomes" id="UP000320042">
    <property type="component" value="Unassembled WGS sequence"/>
</dbReference>
<keyword evidence="2" id="KW-0201">Cytochrome c-type biogenesis</keyword>
<keyword evidence="8" id="KW-1185">Reference proteome</keyword>
<proteinExistence type="predicted"/>
<evidence type="ECO:0000256" key="5">
    <source>
        <dbReference type="SAM" id="SignalP"/>
    </source>
</evidence>
<dbReference type="RefSeq" id="WP_146381504.1">
    <property type="nucleotide sequence ID" value="NZ_VOEJ01000003.1"/>
</dbReference>
<dbReference type="EMBL" id="VOEJ01000003">
    <property type="protein sequence ID" value="TWR29948.1"/>
    <property type="molecule type" value="Genomic_DNA"/>
</dbReference>
<dbReference type="OrthoDB" id="743079at2"/>
<dbReference type="GO" id="GO:0016491">
    <property type="term" value="F:oxidoreductase activity"/>
    <property type="evidence" value="ECO:0007669"/>
    <property type="project" value="InterPro"/>
</dbReference>
<evidence type="ECO:0000259" key="6">
    <source>
        <dbReference type="PROSITE" id="PS51352"/>
    </source>
</evidence>
<evidence type="ECO:0000313" key="7">
    <source>
        <dbReference type="EMBL" id="TWR29948.1"/>
    </source>
</evidence>
<feature type="domain" description="Thioredoxin" evidence="6">
    <location>
        <begin position="335"/>
        <end position="495"/>
    </location>
</feature>
<dbReference type="InterPro" id="IPR013740">
    <property type="entry name" value="Redoxin"/>
</dbReference>
<dbReference type="AlphaFoldDB" id="A0A563UF17"/>
<feature type="signal peptide" evidence="5">
    <location>
        <begin position="1"/>
        <end position="19"/>
    </location>
</feature>
<evidence type="ECO:0000256" key="2">
    <source>
        <dbReference type="ARBA" id="ARBA00022748"/>
    </source>
</evidence>
<evidence type="ECO:0000256" key="4">
    <source>
        <dbReference type="ARBA" id="ARBA00023284"/>
    </source>
</evidence>
<feature type="chain" id="PRO_5022125722" evidence="5">
    <location>
        <begin position="20"/>
        <end position="495"/>
    </location>
</feature>
<organism evidence="7 8">
    <name type="scientific">Mucilaginibacter pallidiroseus</name>
    <dbReference type="NCBI Taxonomy" id="2599295"/>
    <lineage>
        <taxon>Bacteria</taxon>
        <taxon>Pseudomonadati</taxon>
        <taxon>Bacteroidota</taxon>
        <taxon>Sphingobacteriia</taxon>
        <taxon>Sphingobacteriales</taxon>
        <taxon>Sphingobacteriaceae</taxon>
        <taxon>Mucilaginibacter</taxon>
    </lineage>
</organism>
<keyword evidence="4" id="KW-0676">Redox-active center</keyword>
<protein>
    <submittedName>
        <fullName evidence="7">TlpA family protein disulfide reductase</fullName>
    </submittedName>
</protein>
<gene>
    <name evidence="7" type="ORF">FPZ43_08850</name>
</gene>
<name>A0A563UF17_9SPHI</name>
<dbReference type="PANTHER" id="PTHR42852">
    <property type="entry name" value="THIOL:DISULFIDE INTERCHANGE PROTEIN DSBE"/>
    <property type="match status" value="1"/>
</dbReference>
<evidence type="ECO:0000256" key="1">
    <source>
        <dbReference type="ARBA" id="ARBA00004196"/>
    </source>
</evidence>
<sequence>MKHLLLLIWLLVSASLAFAQFKIFGDIRGGKMPDSVYINIPFVYGYHTENTFGIAVNKNGSFSSIIAVKNKRFGTININRKMFTLLLTPGKSLYLNIKGADTTIAGFKGSYRAENQFVSSLGFEEVPFFFTDTTFSKLTLPQLKEQMISRWFAMRDKNLNRVQASDLSPFDKRLISQEISANAILKLNDFARTTLATGRPQVFELVEEVYKGAELHANVLPAGPQYYAFANSYISYLETMAIKGFPLGALKDPKTFIKYFDITIREGDSIIKNKGKQYLNWTVARKQFGKAEGENWLAQAIEDKYLTKDLYQAKPLYTDFKRYYPQSIYLPEFEAKINRLEKALAENMTNKEIVVANDYETITSIYDVVKTLKGKVVYLDIWGTWCGPCKHELKYVPELKKHFKNKDVAYIYLDMDADDKDSQWRDFIRINGMTGVHLRKSSQAIQAFWNELMPAGGTRYYPTYFIFDKQGNLVQADAKRPSNRAELYEQIEKYL</sequence>
<dbReference type="PANTHER" id="PTHR42852:SF6">
    <property type="entry name" value="THIOL:DISULFIDE INTERCHANGE PROTEIN DSBE"/>
    <property type="match status" value="1"/>
</dbReference>
<dbReference type="PROSITE" id="PS51352">
    <property type="entry name" value="THIOREDOXIN_2"/>
    <property type="match status" value="1"/>
</dbReference>
<dbReference type="GO" id="GO:0017004">
    <property type="term" value="P:cytochrome complex assembly"/>
    <property type="evidence" value="ECO:0007669"/>
    <property type="project" value="UniProtKB-KW"/>
</dbReference>
<dbReference type="Gene3D" id="3.40.30.10">
    <property type="entry name" value="Glutaredoxin"/>
    <property type="match status" value="1"/>
</dbReference>
<dbReference type="GO" id="GO:0030313">
    <property type="term" value="C:cell envelope"/>
    <property type="evidence" value="ECO:0007669"/>
    <property type="project" value="UniProtKB-SubCell"/>
</dbReference>
<comment type="caution">
    <text evidence="7">The sequence shown here is derived from an EMBL/GenBank/DDBJ whole genome shotgun (WGS) entry which is preliminary data.</text>
</comment>
<dbReference type="InterPro" id="IPR036249">
    <property type="entry name" value="Thioredoxin-like_sf"/>
</dbReference>
<dbReference type="Pfam" id="PF08534">
    <property type="entry name" value="Redoxin"/>
    <property type="match status" value="1"/>
</dbReference>
<evidence type="ECO:0000256" key="3">
    <source>
        <dbReference type="ARBA" id="ARBA00023157"/>
    </source>
</evidence>